<dbReference type="EMBL" id="MU866443">
    <property type="protein sequence ID" value="KAK4172282.1"/>
    <property type="molecule type" value="Genomic_DNA"/>
</dbReference>
<feature type="region of interest" description="Disordered" evidence="1">
    <location>
        <begin position="227"/>
        <end position="246"/>
    </location>
</feature>
<proteinExistence type="predicted"/>
<sequence>MVMIRSVGKKAPNKTSSLPGPDCGMLINPFTNEATVAKEKKMADGDAQAFQIGTDLVHSCTVVTIVSNRAMWMAHFWEVSGMGVFDWPVLSSAPWSTKTSVINPITREVPIIGDVEPLTHNLYTQPTDQTRVSIYTPLRPDWASVPGRGLGANTWLHKNRINEIIAAIEQAIGTGPMIEVIPYYRLNYRATLDVVGGIPKYYYSGPDTHLVGNTARGSVLFHKDDNADDEDDAELSNLDDWQLGPAPSVSRDINRQRLCGSQTTPTLLDAPMPTKHLWMLVATQQEGNNPLIGRQLDALEKIMRTEGLAPNLREVRLKHARSHNVSYLQPHPYPSGWLPEEVGARPRKQQSVALKHLELGYHHEFHQITGIQLQHWTELADLSGLQTLELTVHVAECGLDTILSLHFPFLTTLTFRCMRNPIMGYFDKVKCFLAGLSPTFVFRDARYRPNLSLFLSALSREYIINTVNPKREGRIQKTRRGGDDWKSRQEMWRISSNYRRPLNAPYFKHFERLWLDVDAGSRDWYGQWQSWPLAGATLE</sequence>
<dbReference type="Proteomes" id="UP001302321">
    <property type="component" value="Unassembled WGS sequence"/>
</dbReference>
<accession>A0AAN7A4N3</accession>
<evidence type="ECO:0000256" key="1">
    <source>
        <dbReference type="SAM" id="MobiDB-lite"/>
    </source>
</evidence>
<reference evidence="2" key="2">
    <citation type="submission" date="2023-05" db="EMBL/GenBank/DDBJ databases">
        <authorList>
            <consortium name="Lawrence Berkeley National Laboratory"/>
            <person name="Steindorff A."/>
            <person name="Hensen N."/>
            <person name="Bonometti L."/>
            <person name="Westerberg I."/>
            <person name="Brannstrom I.O."/>
            <person name="Guillou S."/>
            <person name="Cros-Aarteil S."/>
            <person name="Calhoun S."/>
            <person name="Haridas S."/>
            <person name="Kuo A."/>
            <person name="Mondo S."/>
            <person name="Pangilinan J."/>
            <person name="Riley R."/>
            <person name="Labutti K."/>
            <person name="Andreopoulos B."/>
            <person name="Lipzen A."/>
            <person name="Chen C."/>
            <person name="Yanf M."/>
            <person name="Daum C."/>
            <person name="Ng V."/>
            <person name="Clum A."/>
            <person name="Ohm R."/>
            <person name="Martin F."/>
            <person name="Silar P."/>
            <person name="Natvig D."/>
            <person name="Lalanne C."/>
            <person name="Gautier V."/>
            <person name="Ament-Velasquez S.L."/>
            <person name="Kruys A."/>
            <person name="Hutchinson M.I."/>
            <person name="Powell A.J."/>
            <person name="Barry K."/>
            <person name="Miller A.N."/>
            <person name="Grigoriev I.V."/>
            <person name="Debuchy R."/>
            <person name="Gladieux P."/>
            <person name="Thoren M.H."/>
            <person name="Johannesson H."/>
        </authorList>
    </citation>
    <scope>NUCLEOTIDE SEQUENCE</scope>
    <source>
        <strain evidence="2">CBS 892.96</strain>
    </source>
</reference>
<comment type="caution">
    <text evidence="2">The sequence shown here is derived from an EMBL/GenBank/DDBJ whole genome shotgun (WGS) entry which is preliminary data.</text>
</comment>
<evidence type="ECO:0000313" key="3">
    <source>
        <dbReference type="Proteomes" id="UP001302321"/>
    </source>
</evidence>
<protein>
    <submittedName>
        <fullName evidence="2">Uncharacterized protein</fullName>
    </submittedName>
</protein>
<evidence type="ECO:0000313" key="2">
    <source>
        <dbReference type="EMBL" id="KAK4172282.1"/>
    </source>
</evidence>
<keyword evidence="3" id="KW-1185">Reference proteome</keyword>
<dbReference type="AlphaFoldDB" id="A0AAN7A4N3"/>
<reference evidence="2" key="1">
    <citation type="journal article" date="2023" name="Mol. Phylogenet. Evol.">
        <title>Genome-scale phylogeny and comparative genomics of the fungal order Sordariales.</title>
        <authorList>
            <person name="Hensen N."/>
            <person name="Bonometti L."/>
            <person name="Westerberg I."/>
            <person name="Brannstrom I.O."/>
            <person name="Guillou S."/>
            <person name="Cros-Aarteil S."/>
            <person name="Calhoun S."/>
            <person name="Haridas S."/>
            <person name="Kuo A."/>
            <person name="Mondo S."/>
            <person name="Pangilinan J."/>
            <person name="Riley R."/>
            <person name="LaButti K."/>
            <person name="Andreopoulos B."/>
            <person name="Lipzen A."/>
            <person name="Chen C."/>
            <person name="Yan M."/>
            <person name="Daum C."/>
            <person name="Ng V."/>
            <person name="Clum A."/>
            <person name="Steindorff A."/>
            <person name="Ohm R.A."/>
            <person name="Martin F."/>
            <person name="Silar P."/>
            <person name="Natvig D.O."/>
            <person name="Lalanne C."/>
            <person name="Gautier V."/>
            <person name="Ament-Velasquez S.L."/>
            <person name="Kruys A."/>
            <person name="Hutchinson M.I."/>
            <person name="Powell A.J."/>
            <person name="Barry K."/>
            <person name="Miller A.N."/>
            <person name="Grigoriev I.V."/>
            <person name="Debuchy R."/>
            <person name="Gladieux P."/>
            <person name="Hiltunen Thoren M."/>
            <person name="Johannesson H."/>
        </authorList>
    </citation>
    <scope>NUCLEOTIDE SEQUENCE</scope>
    <source>
        <strain evidence="2">CBS 892.96</strain>
    </source>
</reference>
<name>A0AAN7A4N3_9PEZI</name>
<gene>
    <name evidence="2" type="ORF">QBC36DRAFT_363242</name>
</gene>
<organism evidence="2 3">
    <name type="scientific">Triangularia setosa</name>
    <dbReference type="NCBI Taxonomy" id="2587417"/>
    <lineage>
        <taxon>Eukaryota</taxon>
        <taxon>Fungi</taxon>
        <taxon>Dikarya</taxon>
        <taxon>Ascomycota</taxon>
        <taxon>Pezizomycotina</taxon>
        <taxon>Sordariomycetes</taxon>
        <taxon>Sordariomycetidae</taxon>
        <taxon>Sordariales</taxon>
        <taxon>Podosporaceae</taxon>
        <taxon>Triangularia</taxon>
    </lineage>
</organism>